<reference evidence="3 4" key="1">
    <citation type="submission" date="2020-08" db="EMBL/GenBank/DDBJ databases">
        <title>Genomic Encyclopedia of Type Strains, Phase IV (KMG-V): Genome sequencing to study the core and pangenomes of soil and plant-associated prokaryotes.</title>
        <authorList>
            <person name="Whitman W."/>
        </authorList>
    </citation>
    <scope>NUCLEOTIDE SEQUENCE [LARGE SCALE GENOMIC DNA]</scope>
    <source>
        <strain evidence="3 4">M8UP14</strain>
    </source>
</reference>
<feature type="domain" description="Activator of Hsp90 ATPase homologue 1/2-like C-terminal" evidence="2">
    <location>
        <begin position="14"/>
        <end position="133"/>
    </location>
</feature>
<evidence type="ECO:0000259" key="2">
    <source>
        <dbReference type="Pfam" id="PF08327"/>
    </source>
</evidence>
<gene>
    <name evidence="3" type="ORF">HDF16_006347</name>
</gene>
<accession>A0A7W7ZKJ6</accession>
<organism evidence="3 4">
    <name type="scientific">Granulicella aggregans</name>
    <dbReference type="NCBI Taxonomy" id="474949"/>
    <lineage>
        <taxon>Bacteria</taxon>
        <taxon>Pseudomonadati</taxon>
        <taxon>Acidobacteriota</taxon>
        <taxon>Terriglobia</taxon>
        <taxon>Terriglobales</taxon>
        <taxon>Acidobacteriaceae</taxon>
        <taxon>Granulicella</taxon>
    </lineage>
</organism>
<dbReference type="Gene3D" id="3.30.530.20">
    <property type="match status" value="1"/>
</dbReference>
<sequence length="153" mass="17724">MAKREIWHEILINASSCELYEAVTDVNKLAHWWTTDVRGESAIGEKLEFWFSGFRAAVMEVTTLKPGELVQWHVIDGGSEDWIDTNVEFRIFCDQGKTLLHFQHSLWQEDAKAFPHCSMGWAIFLLSLKEFVETGKGRPHPYDMPINMWSPPQ</sequence>
<dbReference type="SUPFAM" id="SSF55961">
    <property type="entry name" value="Bet v1-like"/>
    <property type="match status" value="1"/>
</dbReference>
<comment type="similarity">
    <text evidence="1">Belongs to the AHA1 family.</text>
</comment>
<dbReference type="InterPro" id="IPR023393">
    <property type="entry name" value="START-like_dom_sf"/>
</dbReference>
<dbReference type="AlphaFoldDB" id="A0A7W7ZKJ6"/>
<proteinExistence type="inferred from homology"/>
<dbReference type="Proteomes" id="UP000540989">
    <property type="component" value="Unassembled WGS sequence"/>
</dbReference>
<evidence type="ECO:0000313" key="4">
    <source>
        <dbReference type="Proteomes" id="UP000540989"/>
    </source>
</evidence>
<evidence type="ECO:0000256" key="1">
    <source>
        <dbReference type="ARBA" id="ARBA00006817"/>
    </source>
</evidence>
<dbReference type="CDD" id="cd07814">
    <property type="entry name" value="SRPBCC_CalC_Aha1-like"/>
    <property type="match status" value="1"/>
</dbReference>
<protein>
    <submittedName>
        <fullName evidence="3">Uncharacterized protein YndB with AHSA1/START domain</fullName>
    </submittedName>
</protein>
<evidence type="ECO:0000313" key="3">
    <source>
        <dbReference type="EMBL" id="MBB5061611.1"/>
    </source>
</evidence>
<dbReference type="EMBL" id="JACHIP010000059">
    <property type="protein sequence ID" value="MBB5061611.1"/>
    <property type="molecule type" value="Genomic_DNA"/>
</dbReference>
<dbReference type="Pfam" id="PF08327">
    <property type="entry name" value="AHSA1"/>
    <property type="match status" value="1"/>
</dbReference>
<keyword evidence="4" id="KW-1185">Reference proteome</keyword>
<dbReference type="RefSeq" id="WP_184224574.1">
    <property type="nucleotide sequence ID" value="NZ_JACHIP010000059.1"/>
</dbReference>
<name>A0A7W7ZKJ6_9BACT</name>
<comment type="caution">
    <text evidence="3">The sequence shown here is derived from an EMBL/GenBank/DDBJ whole genome shotgun (WGS) entry which is preliminary data.</text>
</comment>
<dbReference type="InterPro" id="IPR013538">
    <property type="entry name" value="ASHA1/2-like_C"/>
</dbReference>